<proteinExistence type="predicted"/>
<reference evidence="2" key="2">
    <citation type="submission" date="2021-01" db="EMBL/GenBank/DDBJ databases">
        <authorList>
            <person name="Mieszkin S."/>
            <person name="Pouder E."/>
            <person name="Alain K."/>
        </authorList>
    </citation>
    <scope>NUCLEOTIDE SEQUENCE</scope>
    <source>
        <strain evidence="2">HW T2.11</strain>
    </source>
</reference>
<dbReference type="PROSITE" id="PS51257">
    <property type="entry name" value="PROKAR_LIPOPROTEIN"/>
    <property type="match status" value="1"/>
</dbReference>
<feature type="chain" id="PRO_5037124982" description="EexN family lipoprotein" evidence="1">
    <location>
        <begin position="24"/>
        <end position="73"/>
    </location>
</feature>
<evidence type="ECO:0000256" key="1">
    <source>
        <dbReference type="SAM" id="SignalP"/>
    </source>
</evidence>
<feature type="signal peptide" evidence="1">
    <location>
        <begin position="1"/>
        <end position="23"/>
    </location>
</feature>
<accession>A0A964DYV0</accession>
<name>A0A964DYV0_9PROT</name>
<protein>
    <recommendedName>
        <fullName evidence="4">EexN family lipoprotein</fullName>
    </recommendedName>
</protein>
<dbReference type="RefSeq" id="WP_227320807.1">
    <property type="nucleotide sequence ID" value="NZ_JAESVB010000003.1"/>
</dbReference>
<comment type="caution">
    <text evidence="2">The sequence shown here is derived from an EMBL/GenBank/DDBJ whole genome shotgun (WGS) entry which is preliminary data.</text>
</comment>
<dbReference type="EMBL" id="JAESVB010000003">
    <property type="protein sequence ID" value="MCB8875133.1"/>
    <property type="molecule type" value="Genomic_DNA"/>
</dbReference>
<keyword evidence="1" id="KW-0732">Signal</keyword>
<evidence type="ECO:0000313" key="3">
    <source>
        <dbReference type="Proteomes" id="UP000708298"/>
    </source>
</evidence>
<gene>
    <name evidence="2" type="ORF">ASILVAE211_08070</name>
</gene>
<evidence type="ECO:0000313" key="2">
    <source>
        <dbReference type="EMBL" id="MCB8875133.1"/>
    </source>
</evidence>
<keyword evidence="3" id="KW-1185">Reference proteome</keyword>
<evidence type="ECO:0008006" key="4">
    <source>
        <dbReference type="Google" id="ProtNLM"/>
    </source>
</evidence>
<reference evidence="2" key="1">
    <citation type="journal article" date="2021" name="Microorganisms">
        <title>Acidisoma silvae sp. nov. and Acidisomacellulosilytica sp. nov., Two Acidophilic Bacteria Isolated from Decaying Wood, Hydrolyzing Cellulose and Producing Poly-3-hydroxybutyrate.</title>
        <authorList>
            <person name="Mieszkin S."/>
            <person name="Pouder E."/>
            <person name="Uroz S."/>
            <person name="Simon-Colin C."/>
            <person name="Alain K."/>
        </authorList>
    </citation>
    <scope>NUCLEOTIDE SEQUENCE</scope>
    <source>
        <strain evidence="2">HW T2.11</strain>
    </source>
</reference>
<dbReference type="AlphaFoldDB" id="A0A964DYV0"/>
<dbReference type="Proteomes" id="UP000708298">
    <property type="component" value="Unassembled WGS sequence"/>
</dbReference>
<organism evidence="2 3">
    <name type="scientific">Acidisoma silvae</name>
    <dbReference type="NCBI Taxonomy" id="2802396"/>
    <lineage>
        <taxon>Bacteria</taxon>
        <taxon>Pseudomonadati</taxon>
        <taxon>Pseudomonadota</taxon>
        <taxon>Alphaproteobacteria</taxon>
        <taxon>Acetobacterales</taxon>
        <taxon>Acidocellaceae</taxon>
        <taxon>Acidisoma</taxon>
    </lineage>
</organism>
<sequence>MILQFPRQATRALLIIMIPASLAACTDEHVTTYRHDHKAFLKELIYCENHYNAARDSDACRAAFKVNGELFPG</sequence>